<name>A0A7W7CR70_9ACTN</name>
<feature type="domain" description="Luciferase-like" evidence="1">
    <location>
        <begin position="19"/>
        <end position="128"/>
    </location>
</feature>
<dbReference type="InterPro" id="IPR050766">
    <property type="entry name" value="Bact_Lucif_Oxidored"/>
</dbReference>
<evidence type="ECO:0000259" key="1">
    <source>
        <dbReference type="Pfam" id="PF00296"/>
    </source>
</evidence>
<dbReference type="PANTHER" id="PTHR30137:SF18">
    <property type="entry name" value="CONSERVED PROTEIN"/>
    <property type="match status" value="1"/>
</dbReference>
<dbReference type="GO" id="GO:0005829">
    <property type="term" value="C:cytosol"/>
    <property type="evidence" value="ECO:0007669"/>
    <property type="project" value="TreeGrafter"/>
</dbReference>
<dbReference type="Proteomes" id="UP000542742">
    <property type="component" value="Unassembled WGS sequence"/>
</dbReference>
<keyword evidence="3" id="KW-1185">Reference proteome</keyword>
<evidence type="ECO:0000313" key="3">
    <source>
        <dbReference type="Proteomes" id="UP000542742"/>
    </source>
</evidence>
<comment type="caution">
    <text evidence="2">The sequence shown here is derived from an EMBL/GenBank/DDBJ whole genome shotgun (WGS) entry which is preliminary data.</text>
</comment>
<proteinExistence type="predicted"/>
<dbReference type="InterPro" id="IPR036661">
    <property type="entry name" value="Luciferase-like_sf"/>
</dbReference>
<evidence type="ECO:0000313" key="2">
    <source>
        <dbReference type="EMBL" id="MBB4692914.1"/>
    </source>
</evidence>
<dbReference type="RefSeq" id="WP_184951586.1">
    <property type="nucleotide sequence ID" value="NZ_BOMC01000061.1"/>
</dbReference>
<dbReference type="GO" id="GO:0016705">
    <property type="term" value="F:oxidoreductase activity, acting on paired donors, with incorporation or reduction of molecular oxygen"/>
    <property type="evidence" value="ECO:0007669"/>
    <property type="project" value="InterPro"/>
</dbReference>
<reference evidence="2 3" key="1">
    <citation type="submission" date="2020-08" db="EMBL/GenBank/DDBJ databases">
        <title>Sequencing the genomes of 1000 actinobacteria strains.</title>
        <authorList>
            <person name="Klenk H.-P."/>
        </authorList>
    </citation>
    <scope>NUCLEOTIDE SEQUENCE [LARGE SCALE GENOMIC DNA]</scope>
    <source>
        <strain evidence="2 3">DSM 45518</strain>
    </source>
</reference>
<dbReference type="InterPro" id="IPR011251">
    <property type="entry name" value="Luciferase-like_dom"/>
</dbReference>
<dbReference type="InterPro" id="IPR019922">
    <property type="entry name" value="Lucif-like_OxRdatse_MSMEG_4141"/>
</dbReference>
<sequence>MTQRLVSVWQPFFLGAGSRQAAVDAAVELEELGYSRIWFSAGFDERIPARFRELLDGTRSIGVATGIASIWHTEPAEVAALTEDAEKAHPGRFLLGLGTSHAVLVDGDGARYRKPYSKMVEYLDALDAAGLAPERRVLAALGPRMLELSRNRSAGAHPYFTTAEHTAEARAAIGPDRLLAPEVAVVVEPDPGRARAIARQYTAGYLTLPNYTNNLRRLGWTDADLAGAGSDRLIDAVIPWGTAEQVAAGLEEHYRAGADEVAVQVLNGGDNTAFPADAFRALAGYLQPRPSL</sequence>
<dbReference type="SUPFAM" id="SSF51679">
    <property type="entry name" value="Bacterial luciferase-like"/>
    <property type="match status" value="1"/>
</dbReference>
<accession>A0A7W7CR70</accession>
<dbReference type="Gene3D" id="3.20.20.30">
    <property type="entry name" value="Luciferase-like domain"/>
    <property type="match status" value="2"/>
</dbReference>
<dbReference type="AlphaFoldDB" id="A0A7W7CR70"/>
<protein>
    <submittedName>
        <fullName evidence="2">Putative F420-dependent oxidoreductase</fullName>
    </submittedName>
</protein>
<gene>
    <name evidence="2" type="ORF">BKA14_003062</name>
</gene>
<dbReference type="NCBIfam" id="TIGR03620">
    <property type="entry name" value="F420_MSMEG_4141"/>
    <property type="match status" value="1"/>
</dbReference>
<dbReference type="PANTHER" id="PTHR30137">
    <property type="entry name" value="LUCIFERASE-LIKE MONOOXYGENASE"/>
    <property type="match status" value="1"/>
</dbReference>
<dbReference type="EMBL" id="JACHMF010000001">
    <property type="protein sequence ID" value="MBB4692914.1"/>
    <property type="molecule type" value="Genomic_DNA"/>
</dbReference>
<dbReference type="Pfam" id="PF00296">
    <property type="entry name" value="Bac_luciferase"/>
    <property type="match status" value="1"/>
</dbReference>
<organism evidence="2 3">
    <name type="scientific">Paractinoplanes abujensis</name>
    <dbReference type="NCBI Taxonomy" id="882441"/>
    <lineage>
        <taxon>Bacteria</taxon>
        <taxon>Bacillati</taxon>
        <taxon>Actinomycetota</taxon>
        <taxon>Actinomycetes</taxon>
        <taxon>Micromonosporales</taxon>
        <taxon>Micromonosporaceae</taxon>
        <taxon>Paractinoplanes</taxon>
    </lineage>
</organism>